<evidence type="ECO:0000313" key="3">
    <source>
        <dbReference type="Proteomes" id="UP000766609"/>
    </source>
</evidence>
<dbReference type="InterPro" id="IPR011335">
    <property type="entry name" value="Restrct_endonuc-II-like"/>
</dbReference>
<protein>
    <submittedName>
        <fullName evidence="2">Restriction endonuclease</fullName>
    </submittedName>
</protein>
<accession>A0ABS7N5I7</accession>
<keyword evidence="2" id="KW-0540">Nuclease</keyword>
<feature type="domain" description="Restriction endonuclease type IV Mrr" evidence="1">
    <location>
        <begin position="211"/>
        <end position="330"/>
    </location>
</feature>
<evidence type="ECO:0000259" key="1">
    <source>
        <dbReference type="Pfam" id="PF04471"/>
    </source>
</evidence>
<comment type="caution">
    <text evidence="2">The sequence shown here is derived from an EMBL/GenBank/DDBJ whole genome shotgun (WGS) entry which is preliminary data.</text>
</comment>
<gene>
    <name evidence="2" type="ORF">KUV23_11490</name>
</gene>
<sequence length="342" mass="39774">MNYWLHRISHIAELSYPLLDKGFLTIGFSDFTQNEFIDKVLENDRNYFDEQFRKEWGEVPRRRHNLWRFLKFNKGDIVIVPSWGTFLVCEIIDEKPLLISETYTNDLKTWGDKKVSTDGTYLISENGKERYDLGFARKVKILHKNISRAKYADAKLTSRMKIRQTNGSIDDLKKNIEKSIAYYIENRPIHLHSIIVEKTANLVLDAIKTELNSDKFEKLVRTYFNTIGANEVTIPAKNERDKEGDADIVAVFENIKLIIYTQAKFHEGKINEWGTNQILDYKTNRESIDDGYNKIAWVITSADTFDEKAEKIATENEIQLINGLEFSKMLLNAGINLLNNNM</sequence>
<dbReference type="SUPFAM" id="SSF52980">
    <property type="entry name" value="Restriction endonuclease-like"/>
    <property type="match status" value="1"/>
</dbReference>
<dbReference type="Pfam" id="PF04471">
    <property type="entry name" value="Mrr_cat"/>
    <property type="match status" value="1"/>
</dbReference>
<dbReference type="InterPro" id="IPR007560">
    <property type="entry name" value="Restrct_endonuc_IV_Mrr"/>
</dbReference>
<dbReference type="GO" id="GO:0004519">
    <property type="term" value="F:endonuclease activity"/>
    <property type="evidence" value="ECO:0007669"/>
    <property type="project" value="UniProtKB-KW"/>
</dbReference>
<keyword evidence="2" id="KW-0378">Hydrolase</keyword>
<keyword evidence="2" id="KW-0255">Endonuclease</keyword>
<dbReference type="RefSeq" id="WP_222584222.1">
    <property type="nucleotide sequence ID" value="NZ_JAHVHP010000002.1"/>
</dbReference>
<proteinExistence type="predicted"/>
<keyword evidence="3" id="KW-1185">Reference proteome</keyword>
<organism evidence="2 3">
    <name type="scientific">Algoriphagus marincola</name>
    <dbReference type="NCBI Taxonomy" id="264027"/>
    <lineage>
        <taxon>Bacteria</taxon>
        <taxon>Pseudomonadati</taxon>
        <taxon>Bacteroidota</taxon>
        <taxon>Cytophagia</taxon>
        <taxon>Cytophagales</taxon>
        <taxon>Cyclobacteriaceae</taxon>
        <taxon>Algoriphagus</taxon>
    </lineage>
</organism>
<dbReference type="Proteomes" id="UP000766609">
    <property type="component" value="Unassembled WGS sequence"/>
</dbReference>
<evidence type="ECO:0000313" key="2">
    <source>
        <dbReference type="EMBL" id="MBY5951602.1"/>
    </source>
</evidence>
<name>A0ABS7N5I7_9BACT</name>
<reference evidence="2 3" key="1">
    <citation type="submission" date="2021-06" db="EMBL/GenBank/DDBJ databases">
        <title>44 bacteria genomes isolated from Dapeng, Shenzhen.</title>
        <authorList>
            <person name="Zheng W."/>
            <person name="Yu S."/>
            <person name="Huang Y."/>
        </authorList>
    </citation>
    <scope>NUCLEOTIDE SEQUENCE [LARGE SCALE GENOMIC DNA]</scope>
    <source>
        <strain evidence="2 3">DP5N14-6</strain>
    </source>
</reference>
<dbReference type="EMBL" id="JAHVHP010000002">
    <property type="protein sequence ID" value="MBY5951602.1"/>
    <property type="molecule type" value="Genomic_DNA"/>
</dbReference>